<name>A0A5C6U1V2_9BURK</name>
<accession>A0A5C6U1V2</accession>
<keyword evidence="3" id="KW-1185">Reference proteome</keyword>
<evidence type="ECO:0000313" key="3">
    <source>
        <dbReference type="Proteomes" id="UP000321832"/>
    </source>
</evidence>
<dbReference type="EMBL" id="VOPW01000001">
    <property type="protein sequence ID" value="TXC65911.1"/>
    <property type="molecule type" value="Genomic_DNA"/>
</dbReference>
<proteinExistence type="predicted"/>
<evidence type="ECO:0000313" key="2">
    <source>
        <dbReference type="EMBL" id="TXC65911.1"/>
    </source>
</evidence>
<evidence type="ECO:0000256" key="1">
    <source>
        <dbReference type="SAM" id="MobiDB-lite"/>
    </source>
</evidence>
<dbReference type="AlphaFoldDB" id="A0A5C6U1V2"/>
<organism evidence="2 3">
    <name type="scientific">Piscinibacter aquaticus</name>
    <dbReference type="NCBI Taxonomy" id="392597"/>
    <lineage>
        <taxon>Bacteria</taxon>
        <taxon>Pseudomonadati</taxon>
        <taxon>Pseudomonadota</taxon>
        <taxon>Betaproteobacteria</taxon>
        <taxon>Burkholderiales</taxon>
        <taxon>Sphaerotilaceae</taxon>
        <taxon>Piscinibacter</taxon>
    </lineage>
</organism>
<comment type="caution">
    <text evidence="2">The sequence shown here is derived from an EMBL/GenBank/DDBJ whole genome shotgun (WGS) entry which is preliminary data.</text>
</comment>
<gene>
    <name evidence="2" type="ORF">FSC37_07780</name>
</gene>
<sequence length="62" mass="6253">MQAAPGATTSLISKRPTPPAHQQPGLPKIAASPGFVDKQTLLPQRGAQGAAAVPAQSPSRAQ</sequence>
<reference evidence="2 3" key="1">
    <citation type="submission" date="2019-08" db="EMBL/GenBank/DDBJ databases">
        <authorList>
            <person name="Khan S.A."/>
            <person name="Jeon C.O."/>
            <person name="Jeong S.E."/>
        </authorList>
    </citation>
    <scope>NUCLEOTIDE SEQUENCE [LARGE SCALE GENOMIC DNA]</scope>
    <source>
        <strain evidence="3">IMCC1728</strain>
    </source>
</reference>
<dbReference type="Proteomes" id="UP000321832">
    <property type="component" value="Unassembled WGS sequence"/>
</dbReference>
<feature type="region of interest" description="Disordered" evidence="1">
    <location>
        <begin position="1"/>
        <end position="34"/>
    </location>
</feature>
<feature type="region of interest" description="Disordered" evidence="1">
    <location>
        <begin position="43"/>
        <end position="62"/>
    </location>
</feature>
<protein>
    <submittedName>
        <fullName evidence="2">Uncharacterized protein</fullName>
    </submittedName>
</protein>